<organism evidence="13 14">
    <name type="scientific">Ktedonospora formicarum</name>
    <dbReference type="NCBI Taxonomy" id="2778364"/>
    <lineage>
        <taxon>Bacteria</taxon>
        <taxon>Bacillati</taxon>
        <taxon>Chloroflexota</taxon>
        <taxon>Ktedonobacteria</taxon>
        <taxon>Ktedonobacterales</taxon>
        <taxon>Ktedonobacteraceae</taxon>
        <taxon>Ktedonospora</taxon>
    </lineage>
</organism>
<evidence type="ECO:0000313" key="13">
    <source>
        <dbReference type="EMBL" id="GHO46353.1"/>
    </source>
</evidence>
<keyword evidence="10" id="KW-0812">Transmembrane</keyword>
<feature type="domain" description="HAMP" evidence="12">
    <location>
        <begin position="145"/>
        <end position="197"/>
    </location>
</feature>
<evidence type="ECO:0000259" key="11">
    <source>
        <dbReference type="PROSITE" id="PS50109"/>
    </source>
</evidence>
<dbReference type="EMBL" id="BNJF01000002">
    <property type="protein sequence ID" value="GHO46353.1"/>
    <property type="molecule type" value="Genomic_DNA"/>
</dbReference>
<dbReference type="AlphaFoldDB" id="A0A8J3I5N6"/>
<dbReference type="InterPro" id="IPR005467">
    <property type="entry name" value="His_kinase_dom"/>
</dbReference>
<keyword evidence="5" id="KW-0597">Phosphoprotein</keyword>
<dbReference type="FunFam" id="3.30.565.10:FF:000010">
    <property type="entry name" value="Sensor histidine kinase RcsC"/>
    <property type="match status" value="1"/>
</dbReference>
<dbReference type="InterPro" id="IPR036890">
    <property type="entry name" value="HATPase_C_sf"/>
</dbReference>
<dbReference type="InterPro" id="IPR003018">
    <property type="entry name" value="GAF"/>
</dbReference>
<dbReference type="Gene3D" id="3.30.565.10">
    <property type="entry name" value="Histidine kinase-like ATPase, C-terminal domain"/>
    <property type="match status" value="1"/>
</dbReference>
<dbReference type="SMART" id="SM00304">
    <property type="entry name" value="HAMP"/>
    <property type="match status" value="1"/>
</dbReference>
<dbReference type="CDD" id="cd16922">
    <property type="entry name" value="HATPase_EvgS-ArcB-TorS-like"/>
    <property type="match status" value="1"/>
</dbReference>
<dbReference type="InterPro" id="IPR050736">
    <property type="entry name" value="Sensor_HK_Regulatory"/>
</dbReference>
<proteinExistence type="inferred from homology"/>
<dbReference type="CDD" id="cd00082">
    <property type="entry name" value="HisKA"/>
    <property type="match status" value="1"/>
</dbReference>
<name>A0A8J3I5N6_9CHLR</name>
<dbReference type="GO" id="GO:0016020">
    <property type="term" value="C:membrane"/>
    <property type="evidence" value="ECO:0007669"/>
    <property type="project" value="UniProtKB-SubCell"/>
</dbReference>
<dbReference type="Pfam" id="PF00512">
    <property type="entry name" value="HisKA"/>
    <property type="match status" value="1"/>
</dbReference>
<dbReference type="InterPro" id="IPR003594">
    <property type="entry name" value="HATPase_dom"/>
</dbReference>
<evidence type="ECO:0000256" key="2">
    <source>
        <dbReference type="ARBA" id="ARBA00004370"/>
    </source>
</evidence>
<dbReference type="PROSITE" id="PS50885">
    <property type="entry name" value="HAMP"/>
    <property type="match status" value="1"/>
</dbReference>
<evidence type="ECO:0000256" key="4">
    <source>
        <dbReference type="ARBA" id="ARBA00012438"/>
    </source>
</evidence>
<dbReference type="Gene3D" id="6.10.340.10">
    <property type="match status" value="1"/>
</dbReference>
<dbReference type="Gene3D" id="1.10.287.130">
    <property type="match status" value="1"/>
</dbReference>
<dbReference type="SUPFAM" id="SSF55781">
    <property type="entry name" value="GAF domain-like"/>
    <property type="match status" value="1"/>
</dbReference>
<dbReference type="SUPFAM" id="SSF47384">
    <property type="entry name" value="Homodimeric domain of signal transducing histidine kinase"/>
    <property type="match status" value="1"/>
</dbReference>
<keyword evidence="6" id="KW-0808">Transferase</keyword>
<comment type="similarity">
    <text evidence="3">In the N-terminal section; belongs to the phytochrome family.</text>
</comment>
<evidence type="ECO:0000256" key="1">
    <source>
        <dbReference type="ARBA" id="ARBA00000085"/>
    </source>
</evidence>
<dbReference type="Pfam" id="PF02518">
    <property type="entry name" value="HATPase_c"/>
    <property type="match status" value="1"/>
</dbReference>
<evidence type="ECO:0000259" key="12">
    <source>
        <dbReference type="PROSITE" id="PS50885"/>
    </source>
</evidence>
<comment type="subcellular location">
    <subcellularLocation>
        <location evidence="2">Membrane</location>
    </subcellularLocation>
</comment>
<dbReference type="SMART" id="SM00387">
    <property type="entry name" value="HATPase_c"/>
    <property type="match status" value="1"/>
</dbReference>
<dbReference type="GO" id="GO:0000155">
    <property type="term" value="F:phosphorelay sensor kinase activity"/>
    <property type="evidence" value="ECO:0007669"/>
    <property type="project" value="InterPro"/>
</dbReference>
<dbReference type="InterPro" id="IPR029016">
    <property type="entry name" value="GAF-like_dom_sf"/>
</dbReference>
<protein>
    <recommendedName>
        <fullName evidence="9">Circadian input-output histidine kinase CikA</fullName>
        <ecNumber evidence="4">2.7.13.3</ecNumber>
    </recommendedName>
</protein>
<dbReference type="InterPro" id="IPR004358">
    <property type="entry name" value="Sig_transdc_His_kin-like_C"/>
</dbReference>
<keyword evidence="7" id="KW-0418">Kinase</keyword>
<evidence type="ECO:0000256" key="5">
    <source>
        <dbReference type="ARBA" id="ARBA00022553"/>
    </source>
</evidence>
<feature type="domain" description="Histidine kinase" evidence="11">
    <location>
        <begin position="412"/>
        <end position="640"/>
    </location>
</feature>
<keyword evidence="10" id="KW-1133">Transmembrane helix</keyword>
<evidence type="ECO:0000313" key="14">
    <source>
        <dbReference type="Proteomes" id="UP000612362"/>
    </source>
</evidence>
<gene>
    <name evidence="13" type="ORF">KSX_45160</name>
</gene>
<dbReference type="Pfam" id="PF13185">
    <property type="entry name" value="GAF_2"/>
    <property type="match status" value="1"/>
</dbReference>
<dbReference type="PANTHER" id="PTHR43711:SF31">
    <property type="entry name" value="HISTIDINE KINASE"/>
    <property type="match status" value="1"/>
</dbReference>
<dbReference type="SMART" id="SM00065">
    <property type="entry name" value="GAF"/>
    <property type="match status" value="1"/>
</dbReference>
<keyword evidence="14" id="KW-1185">Reference proteome</keyword>
<dbReference type="PROSITE" id="PS50109">
    <property type="entry name" value="HIS_KIN"/>
    <property type="match status" value="1"/>
</dbReference>
<dbReference type="PRINTS" id="PR00344">
    <property type="entry name" value="BCTRLSENSOR"/>
</dbReference>
<evidence type="ECO:0000256" key="7">
    <source>
        <dbReference type="ARBA" id="ARBA00022777"/>
    </source>
</evidence>
<dbReference type="Pfam" id="PF00672">
    <property type="entry name" value="HAMP"/>
    <property type="match status" value="1"/>
</dbReference>
<dbReference type="SMART" id="SM00388">
    <property type="entry name" value="HisKA"/>
    <property type="match status" value="1"/>
</dbReference>
<evidence type="ECO:0000256" key="9">
    <source>
        <dbReference type="ARBA" id="ARBA00074306"/>
    </source>
</evidence>
<comment type="caution">
    <text evidence="13">The sequence shown here is derived from an EMBL/GenBank/DDBJ whole genome shotgun (WGS) entry which is preliminary data.</text>
</comment>
<reference evidence="13" key="1">
    <citation type="submission" date="2020-10" db="EMBL/GenBank/DDBJ databases">
        <title>Taxonomic study of unclassified bacteria belonging to the class Ktedonobacteria.</title>
        <authorList>
            <person name="Yabe S."/>
            <person name="Wang C.M."/>
            <person name="Zheng Y."/>
            <person name="Sakai Y."/>
            <person name="Cavaletti L."/>
            <person name="Monciardini P."/>
            <person name="Donadio S."/>
        </authorList>
    </citation>
    <scope>NUCLEOTIDE SEQUENCE</scope>
    <source>
        <strain evidence="13">SOSP1-1</strain>
    </source>
</reference>
<dbReference type="EC" id="2.7.13.3" evidence="4"/>
<dbReference type="InterPro" id="IPR007891">
    <property type="entry name" value="CHASE3"/>
</dbReference>
<accession>A0A8J3I5N6</accession>
<comment type="catalytic activity">
    <reaction evidence="1">
        <text>ATP + protein L-histidine = ADP + protein N-phospho-L-histidine.</text>
        <dbReference type="EC" id="2.7.13.3"/>
    </reaction>
</comment>
<dbReference type="InterPro" id="IPR003661">
    <property type="entry name" value="HisK_dim/P_dom"/>
</dbReference>
<dbReference type="Proteomes" id="UP000612362">
    <property type="component" value="Unassembled WGS sequence"/>
</dbReference>
<evidence type="ECO:0000256" key="8">
    <source>
        <dbReference type="ARBA" id="ARBA00023012"/>
    </source>
</evidence>
<dbReference type="InterPro" id="IPR003660">
    <property type="entry name" value="HAMP_dom"/>
</dbReference>
<dbReference type="CDD" id="cd06225">
    <property type="entry name" value="HAMP"/>
    <property type="match status" value="1"/>
</dbReference>
<dbReference type="Pfam" id="PF05227">
    <property type="entry name" value="CHASE3"/>
    <property type="match status" value="1"/>
</dbReference>
<feature type="transmembrane region" description="Helical" evidence="10">
    <location>
        <begin position="121"/>
        <end position="143"/>
    </location>
</feature>
<dbReference type="PANTHER" id="PTHR43711">
    <property type="entry name" value="TWO-COMPONENT HISTIDINE KINASE"/>
    <property type="match status" value="1"/>
</dbReference>
<evidence type="ECO:0000256" key="10">
    <source>
        <dbReference type="SAM" id="Phobius"/>
    </source>
</evidence>
<keyword evidence="8" id="KW-0902">Two-component regulatory system</keyword>
<dbReference type="SUPFAM" id="SSF55874">
    <property type="entry name" value="ATPase domain of HSP90 chaperone/DNA topoisomerase II/histidine kinase"/>
    <property type="match status" value="1"/>
</dbReference>
<dbReference type="InterPro" id="IPR036097">
    <property type="entry name" value="HisK_dim/P_sf"/>
</dbReference>
<evidence type="ECO:0000256" key="3">
    <source>
        <dbReference type="ARBA" id="ARBA00006402"/>
    </source>
</evidence>
<evidence type="ECO:0000256" key="6">
    <source>
        <dbReference type="ARBA" id="ARBA00022679"/>
    </source>
</evidence>
<keyword evidence="10" id="KW-0472">Membrane</keyword>
<sequence length="666" mass="74237">MRGYIATGDATFLDPLNTGEQQYTNYIQKLKVDLATNGYSVTSTALSQLENSVNEWATTYREPQIANMHADRLDAARAETINNQGKRLFDAVRNNINRLQLSADRDLLTAQSNTNTLNLSIIVFALILTVLVVTWLAFTFSLFTRVQREQMDSLKAASAAFGEGDLTVRVSEGADTEFNELGRTFNTMVARLRTQQRALKDRDILENVLQLNSLMTESLDLQTLIQNTQQHLLNLLDVQVSAFYRFDAQTQTLNLFSAVGSNNAELLTSIALGEGLIGRAAKGRKPLMISNHDQEDQTFQVQTIMGTVLPSSLYHLPLLQGKELLGVFVLGSIYPMSEQARNVLNVISSNLAAAVHNAASYERIQNQALELAEYAHQQEQSNKALVQKHEEMTVLNAALVEANRVRSQFLSTMSHELRTPLTSIIGFAQMVLRSANKNPLNERQTSNIDRILKNSQHLLSLINDVLDLAKIEAGRMDINADEIILQNLISSVVEETRSMAIEKRLNLTSQFEEGLGGIETDPRKLRQILLNLISNALKFTEKGAVEVSAKHYSQATEELDEIEQIIITIRDTGIGIPLEKQEHIFEAFYQADNSNSRNYGGTGLGLSIVHELTTLIGGKLEFQSVPGTGSTFSIILPVHLRDQRFAQNMRLNSIQPPRRKSSTNRI</sequence>
<dbReference type="Gene3D" id="3.30.450.40">
    <property type="match status" value="1"/>
</dbReference>